<feature type="compositionally biased region" description="Polar residues" evidence="1">
    <location>
        <begin position="80"/>
        <end position="101"/>
    </location>
</feature>
<accession>A0AAN9KRX2</accession>
<feature type="region of interest" description="Disordered" evidence="1">
    <location>
        <begin position="80"/>
        <end position="180"/>
    </location>
</feature>
<organism evidence="2 3">
    <name type="scientific">Canavalia gladiata</name>
    <name type="common">Sword bean</name>
    <name type="synonym">Dolichos gladiatus</name>
    <dbReference type="NCBI Taxonomy" id="3824"/>
    <lineage>
        <taxon>Eukaryota</taxon>
        <taxon>Viridiplantae</taxon>
        <taxon>Streptophyta</taxon>
        <taxon>Embryophyta</taxon>
        <taxon>Tracheophyta</taxon>
        <taxon>Spermatophyta</taxon>
        <taxon>Magnoliopsida</taxon>
        <taxon>eudicotyledons</taxon>
        <taxon>Gunneridae</taxon>
        <taxon>Pentapetalae</taxon>
        <taxon>rosids</taxon>
        <taxon>fabids</taxon>
        <taxon>Fabales</taxon>
        <taxon>Fabaceae</taxon>
        <taxon>Papilionoideae</taxon>
        <taxon>50 kb inversion clade</taxon>
        <taxon>NPAAA clade</taxon>
        <taxon>indigoferoid/millettioid clade</taxon>
        <taxon>Phaseoleae</taxon>
        <taxon>Canavalia</taxon>
    </lineage>
</organism>
<gene>
    <name evidence="2" type="ORF">VNO77_30801</name>
</gene>
<evidence type="ECO:0000313" key="3">
    <source>
        <dbReference type="Proteomes" id="UP001367508"/>
    </source>
</evidence>
<dbReference type="EMBL" id="JAYMYQ010000007">
    <property type="protein sequence ID" value="KAK7320889.1"/>
    <property type="molecule type" value="Genomic_DNA"/>
</dbReference>
<dbReference type="AlphaFoldDB" id="A0AAN9KRX2"/>
<feature type="compositionally biased region" description="Basic and acidic residues" evidence="1">
    <location>
        <begin position="103"/>
        <end position="119"/>
    </location>
</feature>
<dbReference type="Proteomes" id="UP001367508">
    <property type="component" value="Unassembled WGS sequence"/>
</dbReference>
<proteinExistence type="predicted"/>
<evidence type="ECO:0000256" key="1">
    <source>
        <dbReference type="SAM" id="MobiDB-lite"/>
    </source>
</evidence>
<name>A0AAN9KRX2_CANGL</name>
<sequence>MLKIHVKLRYTYDASQEALHTSLRLVRSGTDDEKNYYLSAIDECNDENDGCDDDLDEHNLENFWNIGREDEDEHHILSISRPSSHNEPSGSYAAQVNNPVNQRKGEKGSGEGGLKEDCLRSSPDPAQEIAKEGRFSGSSATEGRGRPRRYLREETLIFQKKNPKHTPPSEEGRALQPKKGGLRLGLRASVIWRGSSQLLEGEASCEGRTQASQIPVQPPCKYARDPDVARFRLSCRRSRGIRIQSVRDHREVRKDQQCHGDVVSSSVTLIHVVAPAMTQARNDGLKSQAPLF</sequence>
<keyword evidence="3" id="KW-1185">Reference proteome</keyword>
<protein>
    <submittedName>
        <fullName evidence="2">Uncharacterized protein</fullName>
    </submittedName>
</protein>
<reference evidence="2 3" key="1">
    <citation type="submission" date="2024-01" db="EMBL/GenBank/DDBJ databases">
        <title>The genomes of 5 underutilized Papilionoideae crops provide insights into root nodulation and disease resistanc.</title>
        <authorList>
            <person name="Jiang F."/>
        </authorList>
    </citation>
    <scope>NUCLEOTIDE SEQUENCE [LARGE SCALE GENOMIC DNA]</scope>
    <source>
        <strain evidence="2">LVBAO_FW01</strain>
        <tissue evidence="2">Leaves</tissue>
    </source>
</reference>
<evidence type="ECO:0000313" key="2">
    <source>
        <dbReference type="EMBL" id="KAK7320889.1"/>
    </source>
</evidence>
<comment type="caution">
    <text evidence="2">The sequence shown here is derived from an EMBL/GenBank/DDBJ whole genome shotgun (WGS) entry which is preliminary data.</text>
</comment>